<dbReference type="EMBL" id="BMDD01000001">
    <property type="protein sequence ID" value="GGH71113.1"/>
    <property type="molecule type" value="Genomic_DNA"/>
</dbReference>
<feature type="transmembrane region" description="Helical" evidence="7">
    <location>
        <begin position="143"/>
        <end position="164"/>
    </location>
</feature>
<dbReference type="RefSeq" id="WP_229714054.1">
    <property type="nucleotide sequence ID" value="NZ_BMDD01000001.1"/>
</dbReference>
<dbReference type="Pfam" id="PF09678">
    <property type="entry name" value="Caa3_CtaG"/>
    <property type="match status" value="1"/>
</dbReference>
<comment type="caution">
    <text evidence="8">The sequence shown here is derived from an EMBL/GenBank/DDBJ whole genome shotgun (WGS) entry which is preliminary data.</text>
</comment>
<feature type="transmembrane region" description="Helical" evidence="7">
    <location>
        <begin position="176"/>
        <end position="199"/>
    </location>
</feature>
<reference evidence="9" key="1">
    <citation type="journal article" date="2019" name="Int. J. Syst. Evol. Microbiol.">
        <title>The Global Catalogue of Microorganisms (GCM) 10K type strain sequencing project: providing services to taxonomists for standard genome sequencing and annotation.</title>
        <authorList>
            <consortium name="The Broad Institute Genomics Platform"/>
            <consortium name="The Broad Institute Genome Sequencing Center for Infectious Disease"/>
            <person name="Wu L."/>
            <person name="Ma J."/>
        </authorList>
    </citation>
    <scope>NUCLEOTIDE SEQUENCE [LARGE SCALE GENOMIC DNA]</scope>
    <source>
        <strain evidence="9">CCM 8702</strain>
    </source>
</reference>
<evidence type="ECO:0000256" key="2">
    <source>
        <dbReference type="ARBA" id="ARBA00022475"/>
    </source>
</evidence>
<organism evidence="8 9">
    <name type="scientific">Saccharibacillus endophyticus</name>
    <dbReference type="NCBI Taxonomy" id="2060666"/>
    <lineage>
        <taxon>Bacteria</taxon>
        <taxon>Bacillati</taxon>
        <taxon>Bacillota</taxon>
        <taxon>Bacilli</taxon>
        <taxon>Bacillales</taxon>
        <taxon>Paenibacillaceae</taxon>
        <taxon>Saccharibacillus</taxon>
    </lineage>
</organism>
<feature type="transmembrane region" description="Helical" evidence="7">
    <location>
        <begin position="211"/>
        <end position="231"/>
    </location>
</feature>
<feature type="transmembrane region" description="Helical" evidence="7">
    <location>
        <begin position="251"/>
        <end position="270"/>
    </location>
</feature>
<keyword evidence="4 7" id="KW-1133">Transmembrane helix</keyword>
<feature type="transmembrane region" description="Helical" evidence="7">
    <location>
        <begin position="35"/>
        <end position="57"/>
    </location>
</feature>
<evidence type="ECO:0000256" key="7">
    <source>
        <dbReference type="SAM" id="Phobius"/>
    </source>
</evidence>
<evidence type="ECO:0000256" key="6">
    <source>
        <dbReference type="SAM" id="MobiDB-lite"/>
    </source>
</evidence>
<keyword evidence="2" id="KW-1003">Cell membrane</keyword>
<evidence type="ECO:0000256" key="1">
    <source>
        <dbReference type="ARBA" id="ARBA00004651"/>
    </source>
</evidence>
<feature type="region of interest" description="Disordered" evidence="6">
    <location>
        <begin position="277"/>
        <end position="302"/>
    </location>
</feature>
<keyword evidence="9" id="KW-1185">Reference proteome</keyword>
<name>A0ABQ1ZPM3_9BACL</name>
<comment type="subcellular location">
    <subcellularLocation>
        <location evidence="1">Cell membrane</location>
        <topology evidence="1">Multi-pass membrane protein</topology>
    </subcellularLocation>
</comment>
<feature type="compositionally biased region" description="Basic and acidic residues" evidence="6">
    <location>
        <begin position="287"/>
        <end position="302"/>
    </location>
</feature>
<feature type="transmembrane region" description="Helical" evidence="7">
    <location>
        <begin position="69"/>
        <end position="88"/>
    </location>
</feature>
<accession>A0ABQ1ZPM3</accession>
<evidence type="ECO:0000313" key="9">
    <source>
        <dbReference type="Proteomes" id="UP000605427"/>
    </source>
</evidence>
<dbReference type="InterPro" id="IPR019108">
    <property type="entry name" value="Caa3_assmbl_CtaG-rel"/>
</dbReference>
<evidence type="ECO:0000256" key="3">
    <source>
        <dbReference type="ARBA" id="ARBA00022692"/>
    </source>
</evidence>
<dbReference type="Proteomes" id="UP000605427">
    <property type="component" value="Unassembled WGS sequence"/>
</dbReference>
<protein>
    <submittedName>
        <fullName evidence="8">Membrane protein</fullName>
    </submittedName>
</protein>
<evidence type="ECO:0000256" key="5">
    <source>
        <dbReference type="ARBA" id="ARBA00023136"/>
    </source>
</evidence>
<keyword evidence="3 7" id="KW-0812">Transmembrane</keyword>
<gene>
    <name evidence="8" type="ORF">GCM10007362_07890</name>
</gene>
<keyword evidence="5 7" id="KW-0472">Membrane</keyword>
<proteinExistence type="predicted"/>
<sequence>MNRANGFVYAHAGHDHGADASAIESAHHAAQGMAAFVPLMLLALPLMLLYLGTAFWTSRRYKRWPAYRSLLACAGILACASAVAGPLAQASHGSFTAHMFGHLLLGMLGPLLLVYSAPITLLLRSLPRRSARMLTGLLRSRPAAVLTHPVIAALLNVGGLWLLYTTNLYAAMHTSAVLHALVHIHVFAAGYLFTASLLPVDPSPHRTGMKLRACVMIAAFAAHGILGKFLYASPPPGTDIEDVRIGAQLMYYGGDGVDLLLIVLFCYRGYRAAGRQDMPSTPNASNEGKRKLRSENGKRGYT</sequence>
<evidence type="ECO:0000313" key="8">
    <source>
        <dbReference type="EMBL" id="GGH71113.1"/>
    </source>
</evidence>
<evidence type="ECO:0000256" key="4">
    <source>
        <dbReference type="ARBA" id="ARBA00022989"/>
    </source>
</evidence>
<feature type="transmembrane region" description="Helical" evidence="7">
    <location>
        <begin position="100"/>
        <end position="123"/>
    </location>
</feature>